<evidence type="ECO:0000256" key="1">
    <source>
        <dbReference type="SAM" id="SignalP"/>
    </source>
</evidence>
<dbReference type="Proteomes" id="UP000283469">
    <property type="component" value="Unassembled WGS sequence"/>
</dbReference>
<dbReference type="Gene3D" id="2.60.120.260">
    <property type="entry name" value="Galactose-binding domain-like"/>
    <property type="match status" value="1"/>
</dbReference>
<reference evidence="2 3" key="1">
    <citation type="submission" date="2018-08" db="EMBL/GenBank/DDBJ databases">
        <title>Sphingobium sp. EO9.</title>
        <authorList>
            <person name="Park Y."/>
            <person name="Kim K.H."/>
            <person name="Jeon C.O."/>
        </authorList>
    </citation>
    <scope>NUCLEOTIDE SEQUENCE [LARGE SCALE GENOMIC DNA]</scope>
    <source>
        <strain evidence="2 3">EO9</strain>
    </source>
</reference>
<protein>
    <recommendedName>
        <fullName evidence="4">Beta-galactosidase</fullName>
    </recommendedName>
</protein>
<proteinExistence type="predicted"/>
<keyword evidence="1" id="KW-0732">Signal</keyword>
<keyword evidence="3" id="KW-1185">Reference proteome</keyword>
<gene>
    <name evidence="2" type="ORF">D0Z70_06600</name>
</gene>
<organism evidence="2 3">
    <name type="scientific">Sphingobium terrigena</name>
    <dbReference type="NCBI Taxonomy" id="2304063"/>
    <lineage>
        <taxon>Bacteria</taxon>
        <taxon>Pseudomonadati</taxon>
        <taxon>Pseudomonadota</taxon>
        <taxon>Alphaproteobacteria</taxon>
        <taxon>Sphingomonadales</taxon>
        <taxon>Sphingomonadaceae</taxon>
        <taxon>Sphingobium</taxon>
    </lineage>
</organism>
<feature type="chain" id="PRO_5019107171" description="Beta-galactosidase" evidence="1">
    <location>
        <begin position="19"/>
        <end position="111"/>
    </location>
</feature>
<sequence length="111" mass="11674">MLSAALPCSVATPFFAQAQPVTSLAAKHVRLGVVLTSGWGFQLSDAAAPPASDTPWQSVEVPHSWNRIGSYLPDSPAAATLNRPIDQTQGIGWYKLVRHGVGLHQGSGQDG</sequence>
<comment type="caution">
    <text evidence="2">The sequence shown here is derived from an EMBL/GenBank/DDBJ whole genome shotgun (WGS) entry which is preliminary data.</text>
</comment>
<dbReference type="InterPro" id="IPR008979">
    <property type="entry name" value="Galactose-bd-like_sf"/>
</dbReference>
<feature type="signal peptide" evidence="1">
    <location>
        <begin position="1"/>
        <end position="18"/>
    </location>
</feature>
<evidence type="ECO:0000313" key="3">
    <source>
        <dbReference type="Proteomes" id="UP000283469"/>
    </source>
</evidence>
<dbReference type="SUPFAM" id="SSF49785">
    <property type="entry name" value="Galactose-binding domain-like"/>
    <property type="match status" value="1"/>
</dbReference>
<evidence type="ECO:0008006" key="4">
    <source>
        <dbReference type="Google" id="ProtNLM"/>
    </source>
</evidence>
<dbReference type="AlphaFoldDB" id="A0A418YVN9"/>
<dbReference type="EMBL" id="QVRA01000004">
    <property type="protein sequence ID" value="RJG56308.1"/>
    <property type="molecule type" value="Genomic_DNA"/>
</dbReference>
<evidence type="ECO:0000313" key="2">
    <source>
        <dbReference type="EMBL" id="RJG56308.1"/>
    </source>
</evidence>
<accession>A0A418YVN9</accession>
<name>A0A418YVN9_9SPHN</name>